<accession>A0A0K0DKK1</accession>
<dbReference type="Proteomes" id="UP000035642">
    <property type="component" value="Unassembled WGS sequence"/>
</dbReference>
<evidence type="ECO:0000313" key="2">
    <source>
        <dbReference type="Proteomes" id="UP000035642"/>
    </source>
</evidence>
<keyword evidence="2" id="KW-1185">Reference proteome</keyword>
<feature type="transmembrane region" description="Helical" evidence="1">
    <location>
        <begin position="118"/>
        <end position="136"/>
    </location>
</feature>
<reference evidence="3" key="2">
    <citation type="submission" date="2017-02" db="UniProtKB">
        <authorList>
            <consortium name="WormBaseParasite"/>
        </authorList>
    </citation>
    <scope>IDENTIFICATION</scope>
</reference>
<proteinExistence type="predicted"/>
<keyword evidence="1" id="KW-1133">Transmembrane helix</keyword>
<feature type="transmembrane region" description="Helical" evidence="1">
    <location>
        <begin position="91"/>
        <end position="112"/>
    </location>
</feature>
<evidence type="ECO:0000256" key="1">
    <source>
        <dbReference type="SAM" id="Phobius"/>
    </source>
</evidence>
<sequence>MRQPYGLSTIVCILGIAVGILLLLQPSWHEFLILYRQLLAYLRRSDPATYWTCYRVFLSCWIGIHFAHLLTVLGTILGVQMTKSRLVVPQIVILVCEIGIYIIGTFILIVISVTGSKVTWIALTGVLFFGFFARYASHFHFILNVVESWPSNSPCSPEIAGLERSHLECRVIFS</sequence>
<protein>
    <submittedName>
        <fullName evidence="3">Rhomboid domain-containing protein</fullName>
    </submittedName>
</protein>
<keyword evidence="1" id="KW-0812">Transmembrane</keyword>
<organism evidence="2 3">
    <name type="scientific">Angiostrongylus cantonensis</name>
    <name type="common">Rat lungworm</name>
    <dbReference type="NCBI Taxonomy" id="6313"/>
    <lineage>
        <taxon>Eukaryota</taxon>
        <taxon>Metazoa</taxon>
        <taxon>Ecdysozoa</taxon>
        <taxon>Nematoda</taxon>
        <taxon>Chromadorea</taxon>
        <taxon>Rhabditida</taxon>
        <taxon>Rhabditina</taxon>
        <taxon>Rhabditomorpha</taxon>
        <taxon>Strongyloidea</taxon>
        <taxon>Metastrongylidae</taxon>
        <taxon>Angiostrongylus</taxon>
    </lineage>
</organism>
<dbReference type="AlphaFoldDB" id="A0A0K0DKK1"/>
<dbReference type="WBParaSite" id="ACAC_0001204501-mRNA-1">
    <property type="protein sequence ID" value="ACAC_0001204501-mRNA-1"/>
    <property type="gene ID" value="ACAC_0001204501"/>
</dbReference>
<reference evidence="2" key="1">
    <citation type="submission" date="2012-09" db="EMBL/GenBank/DDBJ databases">
        <authorList>
            <person name="Martin A.A."/>
        </authorList>
    </citation>
    <scope>NUCLEOTIDE SEQUENCE</scope>
</reference>
<evidence type="ECO:0000313" key="3">
    <source>
        <dbReference type="WBParaSite" id="ACAC_0001204501-mRNA-1"/>
    </source>
</evidence>
<keyword evidence="1" id="KW-0472">Membrane</keyword>
<name>A0A0K0DKK1_ANGCA</name>
<feature type="transmembrane region" description="Helical" evidence="1">
    <location>
        <begin position="7"/>
        <end position="28"/>
    </location>
</feature>
<feature type="transmembrane region" description="Helical" evidence="1">
    <location>
        <begin position="48"/>
        <end position="79"/>
    </location>
</feature>
<dbReference type="STRING" id="6313.A0A0K0DKK1"/>